<dbReference type="EMBL" id="CP028103">
    <property type="protein sequence ID" value="AVQ30828.1"/>
    <property type="molecule type" value="Genomic_DNA"/>
</dbReference>
<accession>A0ABM6U3D2</accession>
<proteinExistence type="predicted"/>
<feature type="transmembrane region" description="Helical" evidence="1">
    <location>
        <begin position="86"/>
        <end position="105"/>
    </location>
</feature>
<evidence type="ECO:0000313" key="2">
    <source>
        <dbReference type="EMBL" id="AVQ30828.1"/>
    </source>
</evidence>
<keyword evidence="3" id="KW-1185">Reference proteome</keyword>
<reference evidence="3" key="1">
    <citation type="journal article" date="2018" name="MSphere">
        <title>Fusobacterium Genomics Using MinION and Illumina Sequencing Enables Genome Completion and Correction.</title>
        <authorList>
            <person name="Todd S.M."/>
            <person name="Settlage R.E."/>
            <person name="Lahmers K.K."/>
            <person name="Slade D.J."/>
        </authorList>
    </citation>
    <scope>NUCLEOTIDE SEQUENCE [LARGE SCALE GENOMIC DNA]</scope>
    <source>
        <strain evidence="3">ATCC 27725</strain>
    </source>
</reference>
<protein>
    <submittedName>
        <fullName evidence="2">Uncharacterized protein</fullName>
    </submittedName>
</protein>
<keyword evidence="1" id="KW-0472">Membrane</keyword>
<feature type="transmembrane region" description="Helical" evidence="1">
    <location>
        <begin position="46"/>
        <end position="79"/>
    </location>
</feature>
<keyword evidence="1" id="KW-0812">Transmembrane</keyword>
<gene>
    <name evidence="2" type="ORF">C4N18_06230</name>
</gene>
<dbReference type="Proteomes" id="UP000241238">
    <property type="component" value="Chromosome"/>
</dbReference>
<name>A0ABM6U3D2_FUSVA</name>
<organism evidence="2 3">
    <name type="scientific">Fusobacterium varium ATCC 27725</name>
    <dbReference type="NCBI Taxonomy" id="469618"/>
    <lineage>
        <taxon>Bacteria</taxon>
        <taxon>Fusobacteriati</taxon>
        <taxon>Fusobacteriota</taxon>
        <taxon>Fusobacteriia</taxon>
        <taxon>Fusobacteriales</taxon>
        <taxon>Fusobacteriaceae</taxon>
        <taxon>Fusobacterium</taxon>
    </lineage>
</organism>
<evidence type="ECO:0000313" key="3">
    <source>
        <dbReference type="Proteomes" id="UP000241238"/>
    </source>
</evidence>
<dbReference type="RefSeq" id="WP_039995769.1">
    <property type="nucleotide sequence ID" value="NZ_CP028103.1"/>
</dbReference>
<keyword evidence="1" id="KW-1133">Transmembrane helix</keyword>
<feature type="transmembrane region" description="Helical" evidence="1">
    <location>
        <begin position="12"/>
        <end position="34"/>
    </location>
</feature>
<evidence type="ECO:0000256" key="1">
    <source>
        <dbReference type="SAM" id="Phobius"/>
    </source>
</evidence>
<sequence>MKINHEENLMGTISLVIGILLLVASGLSVGLLKICLINSGNGWFVILGHIMVLVMIAIALIGPAVAVVGLIFGGIGIFGSFNKKRLAFIGLVINLLSLSVCILIFKEMGIKL</sequence>
<dbReference type="GeneID" id="77467584"/>